<evidence type="ECO:0000313" key="2">
    <source>
        <dbReference type="Proteomes" id="UP000193467"/>
    </source>
</evidence>
<dbReference type="EMBL" id="MCGR01000011">
    <property type="protein sequence ID" value="ORY88189.1"/>
    <property type="molecule type" value="Genomic_DNA"/>
</dbReference>
<sequence>MVAPPLPVEIVEHIIKQSLPLLRFNTFDKRYRVLRKFSLVDSTWKELAQRELGRHVLVRDGQSPSLADDRARFPDYLKQTKSFWGRNGIQDQRVDVVMATCRVLKAHEGVEELCLSYIPTLDCLLLAAQREFTVSLLGLR</sequence>
<dbReference type="AlphaFoldDB" id="A0A1Y2FXC9"/>
<name>A0A1Y2FXC9_9BASI</name>
<keyword evidence="2" id="KW-1185">Reference proteome</keyword>
<gene>
    <name evidence="1" type="ORF">BCR35DRAFT_21764</name>
</gene>
<protein>
    <recommendedName>
        <fullName evidence="3">F-box domain-containing protein</fullName>
    </recommendedName>
</protein>
<reference evidence="1 2" key="1">
    <citation type="submission" date="2016-07" db="EMBL/GenBank/DDBJ databases">
        <title>Pervasive Adenine N6-methylation of Active Genes in Fungi.</title>
        <authorList>
            <consortium name="DOE Joint Genome Institute"/>
            <person name="Mondo S.J."/>
            <person name="Dannebaum R.O."/>
            <person name="Kuo R.C."/>
            <person name="Labutti K."/>
            <person name="Haridas S."/>
            <person name="Kuo A."/>
            <person name="Salamov A."/>
            <person name="Ahrendt S.R."/>
            <person name="Lipzen A."/>
            <person name="Sullivan W."/>
            <person name="Andreopoulos W.B."/>
            <person name="Clum A."/>
            <person name="Lindquist E."/>
            <person name="Daum C."/>
            <person name="Ramamoorthy G.K."/>
            <person name="Gryganskyi A."/>
            <person name="Culley D."/>
            <person name="Magnuson J.K."/>
            <person name="James T.Y."/>
            <person name="O'Malley M.A."/>
            <person name="Stajich J.E."/>
            <person name="Spatafora J.W."/>
            <person name="Visel A."/>
            <person name="Grigoriev I.V."/>
        </authorList>
    </citation>
    <scope>NUCLEOTIDE SEQUENCE [LARGE SCALE GENOMIC DNA]</scope>
    <source>
        <strain evidence="1 2">62-1032</strain>
    </source>
</reference>
<dbReference type="InParanoid" id="A0A1Y2FXC9"/>
<organism evidence="1 2">
    <name type="scientific">Leucosporidium creatinivorum</name>
    <dbReference type="NCBI Taxonomy" id="106004"/>
    <lineage>
        <taxon>Eukaryota</taxon>
        <taxon>Fungi</taxon>
        <taxon>Dikarya</taxon>
        <taxon>Basidiomycota</taxon>
        <taxon>Pucciniomycotina</taxon>
        <taxon>Microbotryomycetes</taxon>
        <taxon>Leucosporidiales</taxon>
        <taxon>Leucosporidium</taxon>
    </lineage>
</organism>
<evidence type="ECO:0000313" key="1">
    <source>
        <dbReference type="EMBL" id="ORY88189.1"/>
    </source>
</evidence>
<evidence type="ECO:0008006" key="3">
    <source>
        <dbReference type="Google" id="ProtNLM"/>
    </source>
</evidence>
<accession>A0A1Y2FXC9</accession>
<proteinExistence type="predicted"/>
<dbReference type="Proteomes" id="UP000193467">
    <property type="component" value="Unassembled WGS sequence"/>
</dbReference>
<comment type="caution">
    <text evidence="1">The sequence shown here is derived from an EMBL/GenBank/DDBJ whole genome shotgun (WGS) entry which is preliminary data.</text>
</comment>